<dbReference type="Proteomes" id="UP000631535">
    <property type="component" value="Unassembled WGS sequence"/>
</dbReference>
<sequence length="78" mass="8306">MTRPPLKTRETVAGETPAARATSLIVATRLLHAVASSGRGTATGDLRPFLRGHLTDVKWISGVGGGIVRPEERSENEE</sequence>
<dbReference type="EMBL" id="BMMP01000004">
    <property type="protein sequence ID" value="GGO46221.1"/>
    <property type="molecule type" value="Genomic_DNA"/>
</dbReference>
<keyword evidence="2" id="KW-1185">Reference proteome</keyword>
<comment type="caution">
    <text evidence="1">The sequence shown here is derived from an EMBL/GenBank/DDBJ whole genome shotgun (WGS) entry which is preliminary data.</text>
</comment>
<accession>A0ABQ2M2W7</accession>
<name>A0ABQ2M2W7_9ACTN</name>
<evidence type="ECO:0000313" key="1">
    <source>
        <dbReference type="EMBL" id="GGO46221.1"/>
    </source>
</evidence>
<protein>
    <submittedName>
        <fullName evidence="1">Uncharacterized protein</fullName>
    </submittedName>
</protein>
<reference evidence="2" key="1">
    <citation type="journal article" date="2019" name="Int. J. Syst. Evol. Microbiol.">
        <title>The Global Catalogue of Microorganisms (GCM) 10K type strain sequencing project: providing services to taxonomists for standard genome sequencing and annotation.</title>
        <authorList>
            <consortium name="The Broad Institute Genomics Platform"/>
            <consortium name="The Broad Institute Genome Sequencing Center for Infectious Disease"/>
            <person name="Wu L."/>
            <person name="Ma J."/>
        </authorList>
    </citation>
    <scope>NUCLEOTIDE SEQUENCE [LARGE SCALE GENOMIC DNA]</scope>
    <source>
        <strain evidence="2">CGMCC 4.7178</strain>
    </source>
</reference>
<evidence type="ECO:0000313" key="2">
    <source>
        <dbReference type="Proteomes" id="UP000631535"/>
    </source>
</evidence>
<organism evidence="1 2">
    <name type="scientific">Streptomyces daqingensis</name>
    <dbReference type="NCBI Taxonomy" id="1472640"/>
    <lineage>
        <taxon>Bacteria</taxon>
        <taxon>Bacillati</taxon>
        <taxon>Actinomycetota</taxon>
        <taxon>Actinomycetes</taxon>
        <taxon>Kitasatosporales</taxon>
        <taxon>Streptomycetaceae</taxon>
        <taxon>Streptomyces</taxon>
    </lineage>
</organism>
<gene>
    <name evidence="1" type="ORF">GCM10012287_16020</name>
</gene>
<proteinExistence type="predicted"/>